<organism evidence="1 2">
    <name type="scientific">Erwinia phage pEp_SNUABM_01</name>
    <dbReference type="NCBI Taxonomy" id="2601643"/>
    <lineage>
        <taxon>Viruses</taxon>
        <taxon>Duplodnaviria</taxon>
        <taxon>Heunggongvirae</taxon>
        <taxon>Uroviricota</taxon>
        <taxon>Caudoviricetes</taxon>
        <taxon>Vequintavirinae</taxon>
        <taxon>Henunavirus</taxon>
        <taxon>Henunavirus SNUABM01</taxon>
    </lineage>
</organism>
<accession>A0A5J6DBF8</accession>
<reference evidence="1 2" key="1">
    <citation type="submission" date="2019-07" db="EMBL/GenBank/DDBJ databases">
        <title>Complete genome sequence of bacteriophages infecting Erwinia pyrifoliae.</title>
        <authorList>
            <person name="Kim S.G."/>
            <person name="Park S.C."/>
        </authorList>
    </citation>
    <scope>NUCLEOTIDE SEQUENCE [LARGE SCALE GENOMIC DNA]</scope>
</reference>
<sequence length="123" mass="14414">MSTLTEVDIATIQKAWDHLALCQQRGEDVVKRLKEQTVTIKRWFIFEKTISKWDFYVSNSVSWHSPAFCAARDEVITESEARCVDLRRRCYDFDNIIKQGKRAFLNSSDLRALCHILDTKLED</sequence>
<keyword evidence="2" id="KW-1185">Reference proteome</keyword>
<dbReference type="Proteomes" id="UP000326545">
    <property type="component" value="Segment"/>
</dbReference>
<name>A0A5J6DBF8_9CAUD</name>
<evidence type="ECO:0000313" key="2">
    <source>
        <dbReference type="Proteomes" id="UP000326545"/>
    </source>
</evidence>
<proteinExistence type="predicted"/>
<dbReference type="EMBL" id="MN184887">
    <property type="protein sequence ID" value="QEQ94866.1"/>
    <property type="molecule type" value="Genomic_DNA"/>
</dbReference>
<evidence type="ECO:0000313" key="1">
    <source>
        <dbReference type="EMBL" id="QEQ94866.1"/>
    </source>
</evidence>
<protein>
    <submittedName>
        <fullName evidence="1">Uncharacterized protein</fullName>
    </submittedName>
</protein>
<gene>
    <name evidence="1" type="ORF">pEpSNUABM01_040</name>
</gene>